<evidence type="ECO:0000313" key="2">
    <source>
        <dbReference type="Proteomes" id="UP000282985"/>
    </source>
</evidence>
<dbReference type="AlphaFoldDB" id="A0A434AYJ7"/>
<dbReference type="InterPro" id="IPR058060">
    <property type="entry name" value="HYC_CC_PP"/>
</dbReference>
<organism evidence="1 2">
    <name type="scientific">Ancylomarina longa</name>
    <dbReference type="NCBI Taxonomy" id="2487017"/>
    <lineage>
        <taxon>Bacteria</taxon>
        <taxon>Pseudomonadati</taxon>
        <taxon>Bacteroidota</taxon>
        <taxon>Bacteroidia</taxon>
        <taxon>Marinilabiliales</taxon>
        <taxon>Marinifilaceae</taxon>
        <taxon>Ancylomarina</taxon>
    </lineage>
</organism>
<keyword evidence="2" id="KW-1185">Reference proteome</keyword>
<dbReference type="Proteomes" id="UP000282985">
    <property type="component" value="Unassembled WGS sequence"/>
</dbReference>
<dbReference type="EMBL" id="RJJX01000002">
    <property type="protein sequence ID" value="RUT79610.1"/>
    <property type="molecule type" value="Genomic_DNA"/>
</dbReference>
<dbReference type="InterPro" id="IPR058512">
    <property type="entry name" value="DUF8199"/>
</dbReference>
<sequence>MLKRISHIVFAFLLFVVTTGMTVSSHYCGNNLKNISVQTAASSCCESTGDSGCCHNENFTVKIQDNFTLAFHSFDFNQMGIDLPASIELVVIEELVQEKWNIVNRLIPPPKIQTVLSSLQIYRL</sequence>
<gene>
    <name evidence="1" type="ORF">DLK05_02655</name>
</gene>
<dbReference type="NCBIfam" id="NF047658">
    <property type="entry name" value="HYC_CC_PP"/>
    <property type="match status" value="1"/>
</dbReference>
<comment type="caution">
    <text evidence="1">The sequence shown here is derived from an EMBL/GenBank/DDBJ whole genome shotgun (WGS) entry which is preliminary data.</text>
</comment>
<dbReference type="RefSeq" id="WP_127342432.1">
    <property type="nucleotide sequence ID" value="NZ_RJJX01000002.1"/>
</dbReference>
<dbReference type="Pfam" id="PF26622">
    <property type="entry name" value="DUF8199"/>
    <property type="match status" value="1"/>
</dbReference>
<proteinExistence type="predicted"/>
<reference evidence="1 2" key="1">
    <citation type="submission" date="2018-11" db="EMBL/GenBank/DDBJ databases">
        <title>Parancylomarina longa gen. nov., sp. nov., isolated from sediments of southern Okinawa.</title>
        <authorList>
            <person name="Fu T."/>
        </authorList>
    </citation>
    <scope>NUCLEOTIDE SEQUENCE [LARGE SCALE GENOMIC DNA]</scope>
    <source>
        <strain evidence="1 2">T3-2 S1-C</strain>
    </source>
</reference>
<dbReference type="OrthoDB" id="1120477at2"/>
<name>A0A434AYJ7_9BACT</name>
<accession>A0A434AYJ7</accession>
<protein>
    <submittedName>
        <fullName evidence="1">Uncharacterized protein</fullName>
    </submittedName>
</protein>
<evidence type="ECO:0000313" key="1">
    <source>
        <dbReference type="EMBL" id="RUT79610.1"/>
    </source>
</evidence>